<dbReference type="InterPro" id="IPR008278">
    <property type="entry name" value="4-PPantetheinyl_Trfase_dom"/>
</dbReference>
<dbReference type="InterPro" id="IPR037143">
    <property type="entry name" value="4-PPantetheinyl_Trfase_dom_sf"/>
</dbReference>
<dbReference type="Proteomes" id="UP000278587">
    <property type="component" value="Unassembled WGS sequence"/>
</dbReference>
<sequence length="197" mass="20526">MSAGASWAFDEDGQLAPPKPLPHDGVLLISCTITAGTGRNEARDRIRACVCKALSQWLGLLPGAITFISTPGTAPRLMVDGLPEPGFSISHEAGLSLAAVNLRGAVGVDVMRVQDVPDWHAVAQDYLGADVAAGLARVPGSMRPVAFARAWCEREACLKLHGVGLGEWGQVKCLEGVKVEVGLGEGLVGVMALHARG</sequence>
<dbReference type="EMBL" id="RBOC01000160">
    <property type="protein sequence ID" value="RMM06198.1"/>
    <property type="molecule type" value="Genomic_DNA"/>
</dbReference>
<dbReference type="SUPFAM" id="SSF56214">
    <property type="entry name" value="4'-phosphopantetheinyl transferase"/>
    <property type="match status" value="1"/>
</dbReference>
<comment type="caution">
    <text evidence="3">The sequence shown here is derived from an EMBL/GenBank/DDBJ whole genome shotgun (WGS) entry which is preliminary data.</text>
</comment>
<evidence type="ECO:0000259" key="2">
    <source>
        <dbReference type="Pfam" id="PF01648"/>
    </source>
</evidence>
<protein>
    <submittedName>
        <fullName evidence="3">Putative phosphopantetheinyl transferase</fullName>
    </submittedName>
</protein>
<dbReference type="GO" id="GO:0008897">
    <property type="term" value="F:holo-[acyl-carrier-protein] synthase activity"/>
    <property type="evidence" value="ECO:0007669"/>
    <property type="project" value="InterPro"/>
</dbReference>
<dbReference type="GO" id="GO:0000287">
    <property type="term" value="F:magnesium ion binding"/>
    <property type="evidence" value="ECO:0007669"/>
    <property type="project" value="InterPro"/>
</dbReference>
<name>A0A3M3B0H5_9PSED</name>
<feature type="domain" description="4'-phosphopantetheinyl transferase" evidence="2">
    <location>
        <begin position="105"/>
        <end position="174"/>
    </location>
</feature>
<reference evidence="3 4" key="1">
    <citation type="submission" date="2018-08" db="EMBL/GenBank/DDBJ databases">
        <title>Recombination of ecologically and evolutionarily significant loci maintains genetic cohesion in the Pseudomonas syringae species complex.</title>
        <authorList>
            <person name="Dillon M."/>
            <person name="Thakur S."/>
            <person name="Almeida R.N.D."/>
            <person name="Weir B.S."/>
            <person name="Guttman D.S."/>
        </authorList>
    </citation>
    <scope>NUCLEOTIDE SEQUENCE [LARGE SCALE GENOMIC DNA]</scope>
    <source>
        <strain evidence="3 4">ICMP 4086</strain>
    </source>
</reference>
<accession>A0A3M3B0H5</accession>
<proteinExistence type="predicted"/>
<keyword evidence="1 3" id="KW-0808">Transferase</keyword>
<dbReference type="Gene3D" id="3.90.470.20">
    <property type="entry name" value="4'-phosphopantetheinyl transferase domain"/>
    <property type="match status" value="1"/>
</dbReference>
<evidence type="ECO:0000313" key="3">
    <source>
        <dbReference type="EMBL" id="RMM06198.1"/>
    </source>
</evidence>
<evidence type="ECO:0000256" key="1">
    <source>
        <dbReference type="ARBA" id="ARBA00022679"/>
    </source>
</evidence>
<organism evidence="3 4">
    <name type="scientific">Pseudomonas caricapapayae</name>
    <dbReference type="NCBI Taxonomy" id="46678"/>
    <lineage>
        <taxon>Bacteria</taxon>
        <taxon>Pseudomonadati</taxon>
        <taxon>Pseudomonadota</taxon>
        <taxon>Gammaproteobacteria</taxon>
        <taxon>Pseudomonadales</taxon>
        <taxon>Pseudomonadaceae</taxon>
        <taxon>Pseudomonas</taxon>
    </lineage>
</organism>
<dbReference type="Pfam" id="PF01648">
    <property type="entry name" value="ACPS"/>
    <property type="match status" value="1"/>
</dbReference>
<dbReference type="RefSeq" id="WP_055009696.1">
    <property type="nucleotide sequence ID" value="NZ_LJPW01000117.1"/>
</dbReference>
<dbReference type="OrthoDB" id="9808281at2"/>
<evidence type="ECO:0000313" key="4">
    <source>
        <dbReference type="Proteomes" id="UP000278587"/>
    </source>
</evidence>
<gene>
    <name evidence="3" type="ORF">ALQ84_01392</name>
</gene>
<dbReference type="AlphaFoldDB" id="A0A3M3B0H5"/>